<evidence type="ECO:0000256" key="6">
    <source>
        <dbReference type="ARBA" id="ARBA00022989"/>
    </source>
</evidence>
<keyword evidence="6 9" id="KW-1133">Transmembrane helix</keyword>
<evidence type="ECO:0000256" key="5">
    <source>
        <dbReference type="ARBA" id="ARBA00022692"/>
    </source>
</evidence>
<keyword evidence="4" id="KW-1003">Cell membrane</keyword>
<feature type="transmembrane region" description="Helical" evidence="9">
    <location>
        <begin position="279"/>
        <end position="300"/>
    </location>
</feature>
<evidence type="ECO:0000313" key="10">
    <source>
        <dbReference type="EMBL" id="MCE7003806.1"/>
    </source>
</evidence>
<feature type="transmembrane region" description="Helical" evidence="9">
    <location>
        <begin position="71"/>
        <end position="97"/>
    </location>
</feature>
<keyword evidence="11" id="KW-1185">Reference proteome</keyword>
<keyword evidence="3" id="KW-0813">Transport</keyword>
<keyword evidence="5 9" id="KW-0812">Transmembrane</keyword>
<evidence type="ECO:0000256" key="2">
    <source>
        <dbReference type="ARBA" id="ARBA00009773"/>
    </source>
</evidence>
<comment type="similarity">
    <text evidence="2">Belongs to the autoinducer-2 exporter (AI-2E) (TC 2.A.86) family.</text>
</comment>
<protein>
    <submittedName>
        <fullName evidence="10">AI-2E family transporter</fullName>
    </submittedName>
</protein>
<dbReference type="RefSeq" id="WP_233725366.1">
    <property type="nucleotide sequence ID" value="NZ_JAJVCN010000001.1"/>
</dbReference>
<feature type="transmembrane region" description="Helical" evidence="9">
    <location>
        <begin position="12"/>
        <end position="32"/>
    </location>
</feature>
<name>A0ABS8ZAU5_9PSEU</name>
<evidence type="ECO:0000256" key="7">
    <source>
        <dbReference type="ARBA" id="ARBA00023136"/>
    </source>
</evidence>
<dbReference type="EMBL" id="JAJVCN010000001">
    <property type="protein sequence ID" value="MCE7003806.1"/>
    <property type="molecule type" value="Genomic_DNA"/>
</dbReference>
<feature type="transmembrane region" description="Helical" evidence="9">
    <location>
        <begin position="163"/>
        <end position="187"/>
    </location>
</feature>
<feature type="transmembrane region" description="Helical" evidence="9">
    <location>
        <begin position="207"/>
        <end position="234"/>
    </location>
</feature>
<dbReference type="Proteomes" id="UP001521150">
    <property type="component" value="Unassembled WGS sequence"/>
</dbReference>
<keyword evidence="7 9" id="KW-0472">Membrane</keyword>
<evidence type="ECO:0000256" key="9">
    <source>
        <dbReference type="SAM" id="Phobius"/>
    </source>
</evidence>
<feature type="compositionally biased region" description="Basic and acidic residues" evidence="8">
    <location>
        <begin position="348"/>
        <end position="362"/>
    </location>
</feature>
<feature type="transmembrane region" description="Helical" evidence="9">
    <location>
        <begin position="38"/>
        <end position="64"/>
    </location>
</feature>
<organism evidence="10 11">
    <name type="scientific">Kibdelosporangium philippinense</name>
    <dbReference type="NCBI Taxonomy" id="211113"/>
    <lineage>
        <taxon>Bacteria</taxon>
        <taxon>Bacillati</taxon>
        <taxon>Actinomycetota</taxon>
        <taxon>Actinomycetes</taxon>
        <taxon>Pseudonocardiales</taxon>
        <taxon>Pseudonocardiaceae</taxon>
        <taxon>Kibdelosporangium</taxon>
    </lineage>
</organism>
<feature type="region of interest" description="Disordered" evidence="8">
    <location>
        <begin position="348"/>
        <end position="379"/>
    </location>
</feature>
<dbReference type="PANTHER" id="PTHR21716:SF53">
    <property type="entry name" value="PERMEASE PERM-RELATED"/>
    <property type="match status" value="1"/>
</dbReference>
<evidence type="ECO:0000313" key="11">
    <source>
        <dbReference type="Proteomes" id="UP001521150"/>
    </source>
</evidence>
<dbReference type="PANTHER" id="PTHR21716">
    <property type="entry name" value="TRANSMEMBRANE PROTEIN"/>
    <property type="match status" value="1"/>
</dbReference>
<dbReference type="Pfam" id="PF01594">
    <property type="entry name" value="AI-2E_transport"/>
    <property type="match status" value="1"/>
</dbReference>
<accession>A0ABS8ZAU5</accession>
<feature type="transmembrane region" description="Helical" evidence="9">
    <location>
        <begin position="312"/>
        <end position="338"/>
    </location>
</feature>
<gene>
    <name evidence="10" type="ORF">LWC34_13350</name>
</gene>
<comment type="subcellular location">
    <subcellularLocation>
        <location evidence="1">Cell membrane</location>
        <topology evidence="1">Multi-pass membrane protein</topology>
    </subcellularLocation>
</comment>
<sequence>MESARNSVPRLLRVTAALSWRIVAVAAALYVLGHVVGFLAPVVVPLAIALLLAALLAPAVSFLVRHRVPRGLAVAIVVIGGLAIFGGLLTFVITTFVNGLPALRTQLSQSVETISAWLTNGPLHLSDAQLQRFLDGIVTAVAGNQSEITSGALNTALTIGEGLAQMLLVLFSLIFLLYDGQGIWGFLMRGVPNGHRTRVDVAGRRGLAALVSYVRATVAVATVDAVGIGIGLFVLGVPLAFPLSALVFIGAFVPIVGAVVAGAAAVLIALVANGPLDALILLAIVIAVQQLEGHVLQPLLLGRAVKLHPLAVVLVISAGVVTAGITGALLAVPLLAVLNSGIRSLRSDADEHVKPEDVKTSEPEESGPDEPGLDKHEAP</sequence>
<feature type="transmembrane region" description="Helical" evidence="9">
    <location>
        <begin position="246"/>
        <end position="272"/>
    </location>
</feature>
<comment type="caution">
    <text evidence="10">The sequence shown here is derived from an EMBL/GenBank/DDBJ whole genome shotgun (WGS) entry which is preliminary data.</text>
</comment>
<evidence type="ECO:0000256" key="3">
    <source>
        <dbReference type="ARBA" id="ARBA00022448"/>
    </source>
</evidence>
<dbReference type="InterPro" id="IPR002549">
    <property type="entry name" value="AI-2E-like"/>
</dbReference>
<evidence type="ECO:0000256" key="8">
    <source>
        <dbReference type="SAM" id="MobiDB-lite"/>
    </source>
</evidence>
<evidence type="ECO:0000256" key="4">
    <source>
        <dbReference type="ARBA" id="ARBA00022475"/>
    </source>
</evidence>
<evidence type="ECO:0000256" key="1">
    <source>
        <dbReference type="ARBA" id="ARBA00004651"/>
    </source>
</evidence>
<reference evidence="10 11" key="1">
    <citation type="submission" date="2021-12" db="EMBL/GenBank/DDBJ databases">
        <title>Genome sequence of Kibdelosporangium philippinense ATCC 49844.</title>
        <authorList>
            <person name="Fedorov E.A."/>
            <person name="Omeragic M."/>
            <person name="Shalygina K.F."/>
            <person name="Maclea K.S."/>
        </authorList>
    </citation>
    <scope>NUCLEOTIDE SEQUENCE [LARGE SCALE GENOMIC DNA]</scope>
    <source>
        <strain evidence="10 11">ATCC 49844</strain>
    </source>
</reference>
<proteinExistence type="inferred from homology"/>